<sequence>MERLTCVCPSSLGCDGLVLDLKTGTISLNPLVDYLEGGSVLDKLGVWFHLGLSMFICCSCHVALTSEVLKGHLKAQHQHPMTAEDAEDLQSFLCHHHIFGHSEDVPVPCPGGRWSRACVLPSPGTHARWEGVPTPSSLRM</sequence>
<comment type="caution">
    <text evidence="1">The sequence shown here is derived from an EMBL/GenBank/DDBJ whole genome shotgun (WGS) entry which is preliminary data.</text>
</comment>
<dbReference type="AlphaFoldDB" id="A0A8I3AEU7"/>
<reference evidence="1" key="1">
    <citation type="submission" date="2021-03" db="EMBL/GenBank/DDBJ databases">
        <title>Evolutionary innovations through gain and loss of genes in the ectomycorrhizal Boletales.</title>
        <authorList>
            <person name="Wu G."/>
            <person name="Miyauchi S."/>
            <person name="Morin E."/>
            <person name="Yang Z.-L."/>
            <person name="Xu J."/>
            <person name="Martin F.M."/>
        </authorList>
    </citation>
    <scope>NUCLEOTIDE SEQUENCE</scope>
    <source>
        <strain evidence="1">BR01</strain>
    </source>
</reference>
<dbReference type="Proteomes" id="UP000683000">
    <property type="component" value="Unassembled WGS sequence"/>
</dbReference>
<gene>
    <name evidence="1" type="ORF">JVT61DRAFT_10385</name>
</gene>
<proteinExistence type="predicted"/>
<evidence type="ECO:0000313" key="2">
    <source>
        <dbReference type="Proteomes" id="UP000683000"/>
    </source>
</evidence>
<dbReference type="EMBL" id="JAGFBS010000004">
    <property type="protein sequence ID" value="KAG6379836.1"/>
    <property type="molecule type" value="Genomic_DNA"/>
</dbReference>
<accession>A0A8I3AEU7</accession>
<keyword evidence="2" id="KW-1185">Reference proteome</keyword>
<name>A0A8I3AEU7_9AGAM</name>
<evidence type="ECO:0000313" key="1">
    <source>
        <dbReference type="EMBL" id="KAG6379836.1"/>
    </source>
</evidence>
<organism evidence="1 2">
    <name type="scientific">Boletus reticuloceps</name>
    <dbReference type="NCBI Taxonomy" id="495285"/>
    <lineage>
        <taxon>Eukaryota</taxon>
        <taxon>Fungi</taxon>
        <taxon>Dikarya</taxon>
        <taxon>Basidiomycota</taxon>
        <taxon>Agaricomycotina</taxon>
        <taxon>Agaricomycetes</taxon>
        <taxon>Agaricomycetidae</taxon>
        <taxon>Boletales</taxon>
        <taxon>Boletineae</taxon>
        <taxon>Boletaceae</taxon>
        <taxon>Boletoideae</taxon>
        <taxon>Boletus</taxon>
    </lineage>
</organism>
<dbReference type="OrthoDB" id="2674601at2759"/>
<protein>
    <submittedName>
        <fullName evidence="1">Uncharacterized protein</fullName>
    </submittedName>
</protein>